<dbReference type="Proteomes" id="UP001346149">
    <property type="component" value="Unassembled WGS sequence"/>
</dbReference>
<evidence type="ECO:0000313" key="2">
    <source>
        <dbReference type="Proteomes" id="UP001346149"/>
    </source>
</evidence>
<proteinExistence type="predicted"/>
<dbReference type="AlphaFoldDB" id="A0AAN7MPY5"/>
<dbReference type="EMBL" id="JAXQNO010000002">
    <property type="protein sequence ID" value="KAK4802732.1"/>
    <property type="molecule type" value="Genomic_DNA"/>
</dbReference>
<name>A0AAN7MPY5_TRANT</name>
<accession>A0AAN7MPY5</accession>
<gene>
    <name evidence="1" type="ORF">SAY86_000935</name>
</gene>
<sequence>MWELFRPRHCSSPMPGISSDQLSRSLVYSSSFARDSTEVTYIIFKSVRLSLTTIRLPLLQVLPASEFRIPKRSALALQIPTGFAHVHVPNIFSISVMVLLHLSSVRDSWVGHRIW</sequence>
<keyword evidence="2" id="KW-1185">Reference proteome</keyword>
<protein>
    <submittedName>
        <fullName evidence="1">Uncharacterized protein</fullName>
    </submittedName>
</protein>
<reference evidence="1 2" key="1">
    <citation type="journal article" date="2023" name="Hortic Res">
        <title>Pangenome of water caltrop reveals structural variations and asymmetric subgenome divergence after allopolyploidization.</title>
        <authorList>
            <person name="Zhang X."/>
            <person name="Chen Y."/>
            <person name="Wang L."/>
            <person name="Yuan Y."/>
            <person name="Fang M."/>
            <person name="Shi L."/>
            <person name="Lu R."/>
            <person name="Comes H.P."/>
            <person name="Ma Y."/>
            <person name="Chen Y."/>
            <person name="Huang G."/>
            <person name="Zhou Y."/>
            <person name="Zheng Z."/>
            <person name="Qiu Y."/>
        </authorList>
    </citation>
    <scope>NUCLEOTIDE SEQUENCE [LARGE SCALE GENOMIC DNA]</scope>
    <source>
        <strain evidence="1">F231</strain>
    </source>
</reference>
<organism evidence="1 2">
    <name type="scientific">Trapa natans</name>
    <name type="common">Water chestnut</name>
    <dbReference type="NCBI Taxonomy" id="22666"/>
    <lineage>
        <taxon>Eukaryota</taxon>
        <taxon>Viridiplantae</taxon>
        <taxon>Streptophyta</taxon>
        <taxon>Embryophyta</taxon>
        <taxon>Tracheophyta</taxon>
        <taxon>Spermatophyta</taxon>
        <taxon>Magnoliopsida</taxon>
        <taxon>eudicotyledons</taxon>
        <taxon>Gunneridae</taxon>
        <taxon>Pentapetalae</taxon>
        <taxon>rosids</taxon>
        <taxon>malvids</taxon>
        <taxon>Myrtales</taxon>
        <taxon>Lythraceae</taxon>
        <taxon>Trapa</taxon>
    </lineage>
</organism>
<comment type="caution">
    <text evidence="1">The sequence shown here is derived from an EMBL/GenBank/DDBJ whole genome shotgun (WGS) entry which is preliminary data.</text>
</comment>
<evidence type="ECO:0000313" key="1">
    <source>
        <dbReference type="EMBL" id="KAK4802732.1"/>
    </source>
</evidence>